<keyword evidence="4" id="KW-0472">Membrane</keyword>
<comment type="caution">
    <text evidence="6">The sequence shown here is derived from an EMBL/GenBank/DDBJ whole genome shotgun (WGS) entry which is preliminary data.</text>
</comment>
<dbReference type="PANTHER" id="PTHR31042:SF20">
    <property type="entry name" value="CORE-2_I-BRANCHING BETA-1,6-N-ACETYLGLUCOSAMINYLTRANSFERASE FAMILY PROTEIN"/>
    <property type="match status" value="1"/>
</dbReference>
<evidence type="ECO:0000256" key="3">
    <source>
        <dbReference type="ARBA" id="ARBA00022679"/>
    </source>
</evidence>
<dbReference type="GO" id="GO:0016757">
    <property type="term" value="F:glycosyltransferase activity"/>
    <property type="evidence" value="ECO:0007669"/>
    <property type="project" value="UniProtKB-KW"/>
</dbReference>
<name>A0A1Q3CKD1_CEPFO</name>
<keyword evidence="5" id="KW-0325">Glycoprotein</keyword>
<dbReference type="InterPro" id="IPR003406">
    <property type="entry name" value="Glyco_trans_14"/>
</dbReference>
<dbReference type="GO" id="GO:0016020">
    <property type="term" value="C:membrane"/>
    <property type="evidence" value="ECO:0007669"/>
    <property type="project" value="UniProtKB-SubCell"/>
</dbReference>
<reference evidence="7" key="1">
    <citation type="submission" date="2016-04" db="EMBL/GenBank/DDBJ databases">
        <title>Cephalotus genome sequencing.</title>
        <authorList>
            <person name="Fukushima K."/>
            <person name="Hasebe M."/>
            <person name="Fang X."/>
        </authorList>
    </citation>
    <scope>NUCLEOTIDE SEQUENCE [LARGE SCALE GENOMIC DNA]</scope>
    <source>
        <strain evidence="7">cv. St1</strain>
    </source>
</reference>
<keyword evidence="2" id="KW-0328">Glycosyltransferase</keyword>
<dbReference type="InParanoid" id="A0A1Q3CKD1"/>
<evidence type="ECO:0000256" key="5">
    <source>
        <dbReference type="ARBA" id="ARBA00023180"/>
    </source>
</evidence>
<dbReference type="Pfam" id="PF02485">
    <property type="entry name" value="Branch"/>
    <property type="match status" value="1"/>
</dbReference>
<protein>
    <submittedName>
        <fullName evidence="6">Branch domain-containing protein</fullName>
    </submittedName>
</protein>
<proteinExistence type="predicted"/>
<dbReference type="InterPro" id="IPR044174">
    <property type="entry name" value="BC10-like"/>
</dbReference>
<evidence type="ECO:0000256" key="2">
    <source>
        <dbReference type="ARBA" id="ARBA00022676"/>
    </source>
</evidence>
<evidence type="ECO:0000313" key="6">
    <source>
        <dbReference type="EMBL" id="GAV80572.1"/>
    </source>
</evidence>
<sequence length="220" mass="26128">KIAFMFLTKELIPLALLWEMFFKGLYSIYVHHHPSYNDSWPEDSVFHGRRIPSKVVEWGRATMIDAEMRLSANALQDFTKERFVLFLKTCVPLFNFTTIYSYLIDSNKSFISSYDDPRRVGCSRYNPRMYPTISMFDWRKGSWFDVNPKLAIEIISDNKCYTIFRDYCIPPCYMDEHYIPTLVNIHCPERNPNRSITWVDWSKAGPYPGKFGRKYISKEF</sequence>
<evidence type="ECO:0000313" key="7">
    <source>
        <dbReference type="Proteomes" id="UP000187406"/>
    </source>
</evidence>
<dbReference type="STRING" id="3775.A0A1Q3CKD1"/>
<evidence type="ECO:0000256" key="1">
    <source>
        <dbReference type="ARBA" id="ARBA00004606"/>
    </source>
</evidence>
<keyword evidence="7" id="KW-1185">Reference proteome</keyword>
<dbReference type="PANTHER" id="PTHR31042">
    <property type="entry name" value="CORE-2/I-BRANCHING BETA-1,6-N-ACETYLGLUCOSAMINYLTRANSFERASE FAMILY PROTEIN-RELATED"/>
    <property type="match status" value="1"/>
</dbReference>
<keyword evidence="3" id="KW-0808">Transferase</keyword>
<accession>A0A1Q3CKD1</accession>
<feature type="non-terminal residue" evidence="6">
    <location>
        <position position="220"/>
    </location>
</feature>
<dbReference type="EMBL" id="BDDD01002215">
    <property type="protein sequence ID" value="GAV80572.1"/>
    <property type="molecule type" value="Genomic_DNA"/>
</dbReference>
<gene>
    <name evidence="6" type="ORF">CFOL_v3_24032</name>
</gene>
<dbReference type="OrthoDB" id="191334at2759"/>
<feature type="non-terminal residue" evidence="6">
    <location>
        <position position="1"/>
    </location>
</feature>
<dbReference type="Proteomes" id="UP000187406">
    <property type="component" value="Unassembled WGS sequence"/>
</dbReference>
<comment type="subcellular location">
    <subcellularLocation>
        <location evidence="1">Membrane</location>
        <topology evidence="1">Single-pass type II membrane protein</topology>
    </subcellularLocation>
</comment>
<dbReference type="AlphaFoldDB" id="A0A1Q3CKD1"/>
<evidence type="ECO:0000256" key="4">
    <source>
        <dbReference type="ARBA" id="ARBA00023136"/>
    </source>
</evidence>
<organism evidence="6 7">
    <name type="scientific">Cephalotus follicularis</name>
    <name type="common">Albany pitcher plant</name>
    <dbReference type="NCBI Taxonomy" id="3775"/>
    <lineage>
        <taxon>Eukaryota</taxon>
        <taxon>Viridiplantae</taxon>
        <taxon>Streptophyta</taxon>
        <taxon>Embryophyta</taxon>
        <taxon>Tracheophyta</taxon>
        <taxon>Spermatophyta</taxon>
        <taxon>Magnoliopsida</taxon>
        <taxon>eudicotyledons</taxon>
        <taxon>Gunneridae</taxon>
        <taxon>Pentapetalae</taxon>
        <taxon>rosids</taxon>
        <taxon>fabids</taxon>
        <taxon>Oxalidales</taxon>
        <taxon>Cephalotaceae</taxon>
        <taxon>Cephalotus</taxon>
    </lineage>
</organism>